<feature type="transmembrane region" description="Helical" evidence="1">
    <location>
        <begin position="44"/>
        <end position="66"/>
    </location>
</feature>
<dbReference type="RefSeq" id="WP_105957923.1">
    <property type="nucleotide sequence ID" value="NZ_PVNS01000002.1"/>
</dbReference>
<keyword evidence="1" id="KW-0812">Transmembrane</keyword>
<proteinExistence type="predicted"/>
<sequence length="173" mass="19464">MNSRPLQLELGIRIFSAALLLFILFYFGYYTYIGMHWGLREGSAGLLVSDGILLLLLPAAVLLFFFKAPGWWLLMIGFVYLLLSKVVLVLANIVLSVAGLFTGQESQGIGAADVFYILFYAAVLLIFSLPAVRQASGVFIENKRVSAFWKIFPFALALYLVYFYVMFQVSFAW</sequence>
<evidence type="ECO:0000256" key="1">
    <source>
        <dbReference type="SAM" id="Phobius"/>
    </source>
</evidence>
<dbReference type="Proteomes" id="UP000243650">
    <property type="component" value="Unassembled WGS sequence"/>
</dbReference>
<reference evidence="2 3" key="1">
    <citation type="submission" date="2018-03" db="EMBL/GenBank/DDBJ databases">
        <title>Bacillus urumqiensis sp. nov., a moderately haloalkaliphilic bacterium isolated from a salt lake.</title>
        <authorList>
            <person name="Zhao B."/>
            <person name="Liao Z."/>
        </authorList>
    </citation>
    <scope>NUCLEOTIDE SEQUENCE [LARGE SCALE GENOMIC DNA]</scope>
    <source>
        <strain evidence="2 3">BZ-SZ-XJ18</strain>
    </source>
</reference>
<keyword evidence="1" id="KW-0472">Membrane</keyword>
<gene>
    <name evidence="2" type="ORF">C6I21_02910</name>
</gene>
<protein>
    <submittedName>
        <fullName evidence="2">Uncharacterized protein</fullName>
    </submittedName>
</protein>
<feature type="transmembrane region" description="Helical" evidence="1">
    <location>
        <begin position="12"/>
        <end position="32"/>
    </location>
</feature>
<feature type="transmembrane region" description="Helical" evidence="1">
    <location>
        <begin position="78"/>
        <end position="102"/>
    </location>
</feature>
<name>A0A2P6MKS3_ALKUR</name>
<dbReference type="EMBL" id="PVNS01000002">
    <property type="protein sequence ID" value="PRO66887.1"/>
    <property type="molecule type" value="Genomic_DNA"/>
</dbReference>
<keyword evidence="1" id="KW-1133">Transmembrane helix</keyword>
<comment type="caution">
    <text evidence="2">The sequence shown here is derived from an EMBL/GenBank/DDBJ whole genome shotgun (WGS) entry which is preliminary data.</text>
</comment>
<accession>A0A2P6MKS3</accession>
<evidence type="ECO:0000313" key="2">
    <source>
        <dbReference type="EMBL" id="PRO66887.1"/>
    </source>
</evidence>
<evidence type="ECO:0000313" key="3">
    <source>
        <dbReference type="Proteomes" id="UP000243650"/>
    </source>
</evidence>
<keyword evidence="3" id="KW-1185">Reference proteome</keyword>
<dbReference type="AlphaFoldDB" id="A0A2P6MKS3"/>
<feature type="transmembrane region" description="Helical" evidence="1">
    <location>
        <begin position="147"/>
        <end position="167"/>
    </location>
</feature>
<organism evidence="2 3">
    <name type="scientific">Alkalicoccus urumqiensis</name>
    <name type="common">Bacillus urumqiensis</name>
    <dbReference type="NCBI Taxonomy" id="1548213"/>
    <lineage>
        <taxon>Bacteria</taxon>
        <taxon>Bacillati</taxon>
        <taxon>Bacillota</taxon>
        <taxon>Bacilli</taxon>
        <taxon>Bacillales</taxon>
        <taxon>Bacillaceae</taxon>
        <taxon>Alkalicoccus</taxon>
    </lineage>
</organism>
<feature type="transmembrane region" description="Helical" evidence="1">
    <location>
        <begin position="114"/>
        <end position="135"/>
    </location>
</feature>